<dbReference type="AlphaFoldDB" id="A0A174QJS3"/>
<dbReference type="Proteomes" id="UP000095712">
    <property type="component" value="Unassembled WGS sequence"/>
</dbReference>
<protein>
    <submittedName>
        <fullName evidence="2">Uncharacterized protein</fullName>
    </submittedName>
</protein>
<name>A0A174QJS3_9FIRM</name>
<gene>
    <name evidence="2" type="ORF">ERS852523_02579</name>
    <name evidence="3" type="ORF">GT728_19255</name>
</gene>
<evidence type="ECO:0000313" key="3">
    <source>
        <dbReference type="EMBL" id="MZL35253.1"/>
    </source>
</evidence>
<dbReference type="RefSeq" id="WP_025580732.1">
    <property type="nucleotide sequence ID" value="NZ_CZAW01000028.1"/>
</dbReference>
<reference evidence="2 4" key="1">
    <citation type="submission" date="2015-09" db="EMBL/GenBank/DDBJ databases">
        <authorList>
            <consortium name="Pathogen Informatics"/>
        </authorList>
    </citation>
    <scope>NUCLEOTIDE SEQUENCE [LARGE SCALE GENOMIC DNA]</scope>
    <source>
        <strain evidence="2 4">2789STDY5834911</strain>
    </source>
</reference>
<dbReference type="Proteomes" id="UP000477285">
    <property type="component" value="Unassembled WGS sequence"/>
</dbReference>
<proteinExistence type="predicted"/>
<dbReference type="PROSITE" id="PS51257">
    <property type="entry name" value="PROKAR_LIPOPROTEIN"/>
    <property type="match status" value="1"/>
</dbReference>
<reference evidence="3 5" key="2">
    <citation type="journal article" date="2019" name="Nat. Med.">
        <title>A library of human gut bacterial isolates paired with longitudinal multiomics data enables mechanistic microbiome research.</title>
        <authorList>
            <person name="Poyet M."/>
            <person name="Groussin M."/>
            <person name="Gibbons S.M."/>
            <person name="Avila-Pacheco J."/>
            <person name="Jiang X."/>
            <person name="Kearney S.M."/>
            <person name="Perrotta A.R."/>
            <person name="Berdy B."/>
            <person name="Zhao S."/>
            <person name="Lieberman T.D."/>
            <person name="Swanson P.K."/>
            <person name="Smith M."/>
            <person name="Roesemann S."/>
            <person name="Alexander J.E."/>
            <person name="Rich S.A."/>
            <person name="Livny J."/>
            <person name="Vlamakis H."/>
            <person name="Clish C."/>
            <person name="Bullock K."/>
            <person name="Deik A."/>
            <person name="Scott J."/>
            <person name="Pierce K.A."/>
            <person name="Xavier R.J."/>
            <person name="Alm E.J."/>
        </authorList>
    </citation>
    <scope>NUCLEOTIDE SEQUENCE [LARGE SCALE GENOMIC DNA]</scope>
    <source>
        <strain evidence="3 5">BIOML-A1</strain>
    </source>
</reference>
<accession>A0A174QJS3</accession>
<feature type="chain" id="PRO_5044057319" evidence="1">
    <location>
        <begin position="20"/>
        <end position="368"/>
    </location>
</feature>
<dbReference type="OrthoDB" id="2016755at2"/>
<sequence length="368" mass="42317">MLKKIRWFCLTLCICSVLAGCNKSSVDVKEKAGEEIVSMEEAEYSFPEKYEKTSDSGKVKFNCELEVPENIKGQAISTVDVKGLYSCDREKAWTIFGEGKEIIEKSEIPVNEGRAPEDYYLFANDECLDINEGITYGSSNSKYYSSIGARNSNNQVVFEESDVSFKSGEECITELQKIIDELGYHSEDFIFACYPLNSQTMKNLEEQYLQEGRLTEEKRKESWSQEDDAYFIYGYQKYEDIPIFHEMMSIARSMAYDTPDNAPVQAIYSTRGIEILDIGGVYEFEKGEQQVLLKPFEDIAAVVEEKFENILNDAEYEVTRAKFYERVYLDEGQKYKADPIWYFEVVENNISKSVTLINAETGKEIFLQ</sequence>
<evidence type="ECO:0000256" key="1">
    <source>
        <dbReference type="SAM" id="SignalP"/>
    </source>
</evidence>
<evidence type="ECO:0000313" key="4">
    <source>
        <dbReference type="Proteomes" id="UP000095712"/>
    </source>
</evidence>
<dbReference type="GeneID" id="75077949"/>
<dbReference type="EMBL" id="CZAW01000028">
    <property type="protein sequence ID" value="CUP72191.1"/>
    <property type="molecule type" value="Genomic_DNA"/>
</dbReference>
<dbReference type="EMBL" id="WWVQ01000083">
    <property type="protein sequence ID" value="MZL35253.1"/>
    <property type="molecule type" value="Genomic_DNA"/>
</dbReference>
<keyword evidence="1" id="KW-0732">Signal</keyword>
<evidence type="ECO:0000313" key="2">
    <source>
        <dbReference type="EMBL" id="CUP72191.1"/>
    </source>
</evidence>
<evidence type="ECO:0000313" key="5">
    <source>
        <dbReference type="Proteomes" id="UP000477285"/>
    </source>
</evidence>
<feature type="signal peptide" evidence="1">
    <location>
        <begin position="1"/>
        <end position="19"/>
    </location>
</feature>
<organism evidence="2 4">
    <name type="scientific">Blautia wexlerae</name>
    <dbReference type="NCBI Taxonomy" id="418240"/>
    <lineage>
        <taxon>Bacteria</taxon>
        <taxon>Bacillati</taxon>
        <taxon>Bacillota</taxon>
        <taxon>Clostridia</taxon>
        <taxon>Lachnospirales</taxon>
        <taxon>Lachnospiraceae</taxon>
        <taxon>Blautia</taxon>
    </lineage>
</organism>